<protein>
    <submittedName>
        <fullName evidence="1">Uncharacterized protein</fullName>
    </submittedName>
</protein>
<proteinExistence type="predicted"/>
<dbReference type="EMBL" id="QYRT01000029">
    <property type="protein sequence ID" value="TIH33895.1"/>
    <property type="molecule type" value="Genomic_DNA"/>
</dbReference>
<gene>
    <name evidence="1" type="ORF">D4765_13615</name>
</gene>
<dbReference type="AlphaFoldDB" id="A0A4T2BQP0"/>
<accession>A0A4T2BQP0</accession>
<evidence type="ECO:0000313" key="2">
    <source>
        <dbReference type="Proteomes" id="UP000306192"/>
    </source>
</evidence>
<name>A0A4T2BQP0_9MICO</name>
<evidence type="ECO:0000313" key="1">
    <source>
        <dbReference type="EMBL" id="TIH33895.1"/>
    </source>
</evidence>
<reference evidence="1 2" key="1">
    <citation type="journal article" date="2019" name="Microorganisms">
        <title>Systematic Affiliation and Genome Analysis of Subtercola vilae DB165(T) with Particular Emphasis on Cold Adaptation of an Isolate from a High-Altitude Cold Volcano Lake.</title>
        <authorList>
            <person name="Villalobos A.S."/>
            <person name="Wiese J."/>
            <person name="Imhoff J.F."/>
            <person name="Dorador C."/>
            <person name="Keller A."/>
            <person name="Hentschel U."/>
        </authorList>
    </citation>
    <scope>NUCLEOTIDE SEQUENCE [LARGE SCALE GENOMIC DNA]</scope>
    <source>
        <strain evidence="1 2">DB165</strain>
    </source>
</reference>
<keyword evidence="2" id="KW-1185">Reference proteome</keyword>
<comment type="caution">
    <text evidence="1">The sequence shown here is derived from an EMBL/GenBank/DDBJ whole genome shotgun (WGS) entry which is preliminary data.</text>
</comment>
<organism evidence="1 2">
    <name type="scientific">Subtercola vilae</name>
    <dbReference type="NCBI Taxonomy" id="2056433"/>
    <lineage>
        <taxon>Bacteria</taxon>
        <taxon>Bacillati</taxon>
        <taxon>Actinomycetota</taxon>
        <taxon>Actinomycetes</taxon>
        <taxon>Micrococcales</taxon>
        <taxon>Microbacteriaceae</taxon>
        <taxon>Subtercola</taxon>
    </lineage>
</organism>
<sequence length="60" mass="6828">MWADRMLNSAIEHQLIGANLATQADLERISDAWKEWAEDEDGWSSILHGEILYRVSSPAE</sequence>
<dbReference type="Proteomes" id="UP000306192">
    <property type="component" value="Unassembled WGS sequence"/>
</dbReference>